<dbReference type="PANTHER" id="PTHR11655:SF14">
    <property type="entry name" value="LARGE RIBOSOMAL SUBUNIT PROTEIN UL6M"/>
    <property type="match status" value="1"/>
</dbReference>
<name>G4TQC9_SERID</name>
<accession>G4TQC9</accession>
<dbReference type="Proteomes" id="UP000007148">
    <property type="component" value="Unassembled WGS sequence"/>
</dbReference>
<reference evidence="6 7" key="1">
    <citation type="journal article" date="2011" name="PLoS Pathog.">
        <title>Endophytic Life Strategies Decoded by Genome and Transcriptome Analyses of the Mutualistic Root Symbiont Piriformospora indica.</title>
        <authorList>
            <person name="Zuccaro A."/>
            <person name="Lahrmann U."/>
            <person name="Guldener U."/>
            <person name="Langen G."/>
            <person name="Pfiffi S."/>
            <person name="Biedenkopf D."/>
            <person name="Wong P."/>
            <person name="Samans B."/>
            <person name="Grimm C."/>
            <person name="Basiewicz M."/>
            <person name="Murat C."/>
            <person name="Martin F."/>
            <person name="Kogel K.H."/>
        </authorList>
    </citation>
    <scope>NUCLEOTIDE SEQUENCE [LARGE SCALE GENOMIC DNA]</scope>
    <source>
        <strain evidence="6 7">DSM 11827</strain>
    </source>
</reference>
<evidence type="ECO:0000313" key="6">
    <source>
        <dbReference type="EMBL" id="CCA73522.1"/>
    </source>
</evidence>
<dbReference type="STRING" id="1109443.G4TQC9"/>
<feature type="region of interest" description="Disordered" evidence="4">
    <location>
        <begin position="104"/>
        <end position="132"/>
    </location>
</feature>
<evidence type="ECO:0000256" key="1">
    <source>
        <dbReference type="ARBA" id="ARBA00009356"/>
    </source>
</evidence>
<dbReference type="eggNOG" id="KOG3254">
    <property type="taxonomic scope" value="Eukaryota"/>
</dbReference>
<dbReference type="EMBL" id="CAFZ01000232">
    <property type="protein sequence ID" value="CCA73522.1"/>
    <property type="molecule type" value="Genomic_DNA"/>
</dbReference>
<dbReference type="PANTHER" id="PTHR11655">
    <property type="entry name" value="60S/50S RIBOSOMAL PROTEIN L6/L9"/>
    <property type="match status" value="1"/>
</dbReference>
<evidence type="ECO:0000313" key="7">
    <source>
        <dbReference type="Proteomes" id="UP000007148"/>
    </source>
</evidence>
<dbReference type="PROSITE" id="PS00525">
    <property type="entry name" value="RIBOSOMAL_L6_1"/>
    <property type="match status" value="1"/>
</dbReference>
<keyword evidence="2 6" id="KW-0689">Ribosomal protein</keyword>
<evidence type="ECO:0000259" key="5">
    <source>
        <dbReference type="Pfam" id="PF00347"/>
    </source>
</evidence>
<dbReference type="AlphaFoldDB" id="G4TQC9"/>
<dbReference type="HOGENOM" id="CLU_065464_1_0_1"/>
<feature type="domain" description="Large ribosomal subunit protein uL6 alpha-beta" evidence="5">
    <location>
        <begin position="243"/>
        <end position="302"/>
    </location>
</feature>
<keyword evidence="7" id="KW-1185">Reference proteome</keyword>
<dbReference type="InParanoid" id="G4TQC9"/>
<dbReference type="Pfam" id="PF00347">
    <property type="entry name" value="Ribosomal_L6"/>
    <property type="match status" value="1"/>
</dbReference>
<dbReference type="GO" id="GO:0003735">
    <property type="term" value="F:structural constituent of ribosome"/>
    <property type="evidence" value="ECO:0007669"/>
    <property type="project" value="InterPro"/>
</dbReference>
<dbReference type="GO" id="GO:0006412">
    <property type="term" value="P:translation"/>
    <property type="evidence" value="ECO:0007669"/>
    <property type="project" value="InterPro"/>
</dbReference>
<dbReference type="SUPFAM" id="SSF56053">
    <property type="entry name" value="Ribosomal protein L6"/>
    <property type="match status" value="1"/>
</dbReference>
<proteinExistence type="inferred from homology"/>
<dbReference type="GO" id="GO:0005762">
    <property type="term" value="C:mitochondrial large ribosomal subunit"/>
    <property type="evidence" value="ECO:0007669"/>
    <property type="project" value="TreeGrafter"/>
</dbReference>
<organism evidence="6 7">
    <name type="scientific">Serendipita indica (strain DSM 11827)</name>
    <name type="common">Root endophyte fungus</name>
    <name type="synonym">Piriformospora indica</name>
    <dbReference type="NCBI Taxonomy" id="1109443"/>
    <lineage>
        <taxon>Eukaryota</taxon>
        <taxon>Fungi</taxon>
        <taxon>Dikarya</taxon>
        <taxon>Basidiomycota</taxon>
        <taxon>Agaricomycotina</taxon>
        <taxon>Agaricomycetes</taxon>
        <taxon>Sebacinales</taxon>
        <taxon>Serendipitaceae</taxon>
        <taxon>Serendipita</taxon>
    </lineage>
</organism>
<comment type="similarity">
    <text evidence="1">Belongs to the universal ribosomal protein uL6 family.</text>
</comment>
<dbReference type="InterPro" id="IPR002358">
    <property type="entry name" value="Ribosomal_uL6_CS"/>
</dbReference>
<sequence length="317" mass="34866">MSGFYSSRCTAALSKSSTRPILCSNRRLLSTSSVRLSYIGSTPIVIPPDITIERVSLSKPRENATSKKDDVKQEERLIVRGKSGETSIKIYDFMRFVLPQKGAASASTSTAPEKDGEKEFKSKRRNPACPPIATNEAFSLSGASAGSPRELTLFVESPDDKQQRQLWGTTRTLIANAVQGQGEGYMVPLYLIGVGYRAALEEDQLSLAAMQSASKASPASSIASENPAIVETVSYDQYPRRRLALRLGYSHVIYLMIPQDIRVTVPSPTIIQLWGRDKQKVAQFAANIRSLREPEVYKGKGVFVGDEKIKMKVGKKK</sequence>
<comment type="caution">
    <text evidence="6">The sequence shown here is derived from an EMBL/GenBank/DDBJ whole genome shotgun (WGS) entry which is preliminary data.</text>
</comment>
<dbReference type="OrthoDB" id="540873at2759"/>
<dbReference type="InterPro" id="IPR036789">
    <property type="entry name" value="Ribosomal_uL6-like_a/b-dom_sf"/>
</dbReference>
<keyword evidence="3" id="KW-0687">Ribonucleoprotein</keyword>
<dbReference type="InterPro" id="IPR000702">
    <property type="entry name" value="Ribosomal_uL6-like"/>
</dbReference>
<protein>
    <submittedName>
        <fullName evidence="6">Related to MRPL6-mitochondrial ribosomal protein, large subunit</fullName>
    </submittedName>
</protein>
<dbReference type="InterPro" id="IPR020040">
    <property type="entry name" value="Ribosomal_uL6_a/b-dom"/>
</dbReference>
<dbReference type="Gene3D" id="3.90.930.12">
    <property type="entry name" value="Ribosomal protein L6, alpha-beta domain"/>
    <property type="match status" value="2"/>
</dbReference>
<evidence type="ECO:0000256" key="3">
    <source>
        <dbReference type="ARBA" id="ARBA00023274"/>
    </source>
</evidence>
<gene>
    <name evidence="6" type="ORF">PIIN_07475</name>
</gene>
<evidence type="ECO:0000256" key="2">
    <source>
        <dbReference type="ARBA" id="ARBA00022980"/>
    </source>
</evidence>
<evidence type="ECO:0000256" key="4">
    <source>
        <dbReference type="SAM" id="MobiDB-lite"/>
    </source>
</evidence>
<dbReference type="GO" id="GO:0019843">
    <property type="term" value="F:rRNA binding"/>
    <property type="evidence" value="ECO:0007669"/>
    <property type="project" value="InterPro"/>
</dbReference>